<evidence type="ECO:0000256" key="4">
    <source>
        <dbReference type="SAM" id="MobiDB-lite"/>
    </source>
</evidence>
<evidence type="ECO:0000313" key="6">
    <source>
        <dbReference type="Proteomes" id="UP000285875"/>
    </source>
</evidence>
<dbReference type="PRINTS" id="PR00297">
    <property type="entry name" value="CHAPERONIN10"/>
</dbReference>
<feature type="region of interest" description="Disordered" evidence="4">
    <location>
        <begin position="1"/>
        <end position="37"/>
    </location>
</feature>
<evidence type="ECO:0000313" key="5">
    <source>
        <dbReference type="EMBL" id="AZZ39041.1"/>
    </source>
</evidence>
<keyword evidence="2 3" id="KW-0143">Chaperone</keyword>
<feature type="compositionally biased region" description="Basic and acidic residues" evidence="4">
    <location>
        <begin position="19"/>
        <end position="32"/>
    </location>
</feature>
<feature type="compositionally biased region" description="Basic residues" evidence="4">
    <location>
        <begin position="1"/>
        <end position="15"/>
    </location>
</feature>
<dbReference type="InterPro" id="IPR011032">
    <property type="entry name" value="GroES-like_sf"/>
</dbReference>
<comment type="subunit">
    <text evidence="3">Heptamer of 7 subunits arranged in a ring.</text>
</comment>
<dbReference type="GO" id="GO:0044183">
    <property type="term" value="F:protein folding chaperone"/>
    <property type="evidence" value="ECO:0007669"/>
    <property type="project" value="InterPro"/>
</dbReference>
<organism evidence="5 6">
    <name type="scientific">Acidipropionibacterium jensenii</name>
    <dbReference type="NCBI Taxonomy" id="1749"/>
    <lineage>
        <taxon>Bacteria</taxon>
        <taxon>Bacillati</taxon>
        <taxon>Actinomycetota</taxon>
        <taxon>Actinomycetes</taxon>
        <taxon>Propionibacteriales</taxon>
        <taxon>Propionibacteriaceae</taxon>
        <taxon>Acidipropionibacterium</taxon>
    </lineage>
</organism>
<dbReference type="GO" id="GO:0005524">
    <property type="term" value="F:ATP binding"/>
    <property type="evidence" value="ECO:0007669"/>
    <property type="project" value="InterPro"/>
</dbReference>
<dbReference type="KEGG" id="aji:C0Z10_03935"/>
<dbReference type="AlphaFoldDB" id="A0A3Q9UJK8"/>
<accession>A0A3Q9UJK8</accession>
<dbReference type="CDD" id="cd00320">
    <property type="entry name" value="cpn10"/>
    <property type="match status" value="1"/>
</dbReference>
<dbReference type="InterPro" id="IPR020818">
    <property type="entry name" value="Chaperonin_GroES"/>
</dbReference>
<dbReference type="OrthoDB" id="572952at2"/>
<evidence type="ECO:0000256" key="2">
    <source>
        <dbReference type="ARBA" id="ARBA00023186"/>
    </source>
</evidence>
<comment type="function">
    <text evidence="3">Together with the chaperonin GroEL, plays an essential role in assisting protein folding. The GroEL-GroES system forms a nano-cage that allows encapsulation of the non-native substrate proteins and provides a physical environment optimized to promote and accelerate protein folding. GroES binds to the apical surface of the GroEL ring, thereby capping the opening of the GroEL channel.</text>
</comment>
<dbReference type="Proteomes" id="UP000285875">
    <property type="component" value="Chromosome"/>
</dbReference>
<reference evidence="6" key="1">
    <citation type="submission" date="2017-12" db="EMBL/GenBank/DDBJ databases">
        <title>Whole genome sequencing of Acidipropionibacterium jensenii strains JS279 and JS280.</title>
        <authorList>
            <person name="Deptula P."/>
            <person name="Laine P."/>
            <person name="Smolander O.-P."/>
            <person name="Paulin L."/>
            <person name="Auvinen P."/>
            <person name="Varmanen P."/>
        </authorList>
    </citation>
    <scope>NUCLEOTIDE SEQUENCE [LARGE SCALE GENOMIC DNA]</scope>
    <source>
        <strain evidence="6">JS280</strain>
    </source>
</reference>
<dbReference type="SMART" id="SM00883">
    <property type="entry name" value="Cpn10"/>
    <property type="match status" value="1"/>
</dbReference>
<dbReference type="EMBL" id="CP025570">
    <property type="protein sequence ID" value="AZZ39041.1"/>
    <property type="molecule type" value="Genomic_DNA"/>
</dbReference>
<protein>
    <recommendedName>
        <fullName evidence="3">10 kDa chaperonin</fullName>
    </recommendedName>
</protein>
<dbReference type="SUPFAM" id="SSF50129">
    <property type="entry name" value="GroES-like"/>
    <property type="match status" value="1"/>
</dbReference>
<proteinExistence type="inferred from homology"/>
<gene>
    <name evidence="5" type="ORF">C0Z10_03935</name>
</gene>
<dbReference type="Gene3D" id="2.30.33.40">
    <property type="entry name" value="GroES chaperonin"/>
    <property type="match status" value="1"/>
</dbReference>
<dbReference type="Pfam" id="PF00166">
    <property type="entry name" value="Cpn10"/>
    <property type="match status" value="1"/>
</dbReference>
<sequence length="141" mass="15616">MPRRRRPPRSRRRSWPRPSRSDRAAVSEHTEGGDTAVDLPIRMLGDRVLVSTKGEDAERRSGSGIVIPATVTMGHRLSWGRVVALGPAVRQVVLGDRVLFDPTDRPEVELEGSSYTLLREEEIHAVSTAEESSGDEVGMYL</sequence>
<name>A0A3Q9UJK8_9ACTN</name>
<dbReference type="InterPro" id="IPR037124">
    <property type="entry name" value="Chaperonin_GroES_sf"/>
</dbReference>
<comment type="similarity">
    <text evidence="1 3">Belongs to the GroES chaperonin family.</text>
</comment>
<evidence type="ECO:0000256" key="3">
    <source>
        <dbReference type="RuleBase" id="RU000535"/>
    </source>
</evidence>
<evidence type="ECO:0000256" key="1">
    <source>
        <dbReference type="ARBA" id="ARBA00006975"/>
    </source>
</evidence>